<accession>B9RWW9</accession>
<dbReference type="Proteomes" id="UP000008311">
    <property type="component" value="Unassembled WGS sequence"/>
</dbReference>
<evidence type="ECO:0000313" key="2">
    <source>
        <dbReference type="Proteomes" id="UP000008311"/>
    </source>
</evidence>
<gene>
    <name evidence="1" type="ORF">RCOM_1704080</name>
</gene>
<reference evidence="2" key="1">
    <citation type="journal article" date="2010" name="Nat. Biotechnol.">
        <title>Draft genome sequence of the oilseed species Ricinus communis.</title>
        <authorList>
            <person name="Chan A.P."/>
            <person name="Crabtree J."/>
            <person name="Zhao Q."/>
            <person name="Lorenzi H."/>
            <person name="Orvis J."/>
            <person name="Puiu D."/>
            <person name="Melake-Berhan A."/>
            <person name="Jones K.M."/>
            <person name="Redman J."/>
            <person name="Chen G."/>
            <person name="Cahoon E.B."/>
            <person name="Gedil M."/>
            <person name="Stanke M."/>
            <person name="Haas B.J."/>
            <person name="Wortman J.R."/>
            <person name="Fraser-Liggett C.M."/>
            <person name="Ravel J."/>
            <person name="Rabinowicz P.D."/>
        </authorList>
    </citation>
    <scope>NUCLEOTIDE SEQUENCE [LARGE SCALE GENOMIC DNA]</scope>
    <source>
        <strain evidence="2">cv. Hale</strain>
    </source>
</reference>
<protein>
    <submittedName>
        <fullName evidence="1">Uncharacterized protein</fullName>
    </submittedName>
</protein>
<organism evidence="1 2">
    <name type="scientific">Ricinus communis</name>
    <name type="common">Castor bean</name>
    <dbReference type="NCBI Taxonomy" id="3988"/>
    <lineage>
        <taxon>Eukaryota</taxon>
        <taxon>Viridiplantae</taxon>
        <taxon>Streptophyta</taxon>
        <taxon>Embryophyta</taxon>
        <taxon>Tracheophyta</taxon>
        <taxon>Spermatophyta</taxon>
        <taxon>Magnoliopsida</taxon>
        <taxon>eudicotyledons</taxon>
        <taxon>Gunneridae</taxon>
        <taxon>Pentapetalae</taxon>
        <taxon>rosids</taxon>
        <taxon>fabids</taxon>
        <taxon>Malpighiales</taxon>
        <taxon>Euphorbiaceae</taxon>
        <taxon>Acalyphoideae</taxon>
        <taxon>Acalypheae</taxon>
        <taxon>Ricinus</taxon>
    </lineage>
</organism>
<evidence type="ECO:0000313" key="1">
    <source>
        <dbReference type="EMBL" id="EEF44124.1"/>
    </source>
</evidence>
<name>B9RWW9_RICCO</name>
<dbReference type="EMBL" id="EQ973825">
    <property type="protein sequence ID" value="EEF44124.1"/>
    <property type="molecule type" value="Genomic_DNA"/>
</dbReference>
<keyword evidence="2" id="KW-1185">Reference proteome</keyword>
<proteinExistence type="predicted"/>
<sequence>MNTSKALVDVHEGKLTLRVGDESIDFDMFKAVKNFDVREDDVCIRVDVVDDCLREFVGRRKWESEKKLEELKDDLEKIETLTFEPLPLILKTHPSISYSTTTTRT</sequence>
<dbReference type="InParanoid" id="B9RWW9"/>
<dbReference type="AlphaFoldDB" id="B9RWW9"/>